<feature type="region of interest" description="Disordered" evidence="5">
    <location>
        <begin position="1"/>
        <end position="54"/>
    </location>
</feature>
<feature type="transmembrane region" description="Helical" evidence="6">
    <location>
        <begin position="156"/>
        <end position="181"/>
    </location>
</feature>
<evidence type="ECO:0000313" key="7">
    <source>
        <dbReference type="EMBL" id="MCI2241163.1"/>
    </source>
</evidence>
<dbReference type="EMBL" id="JAJMLW010000001">
    <property type="protein sequence ID" value="MCI2241163.1"/>
    <property type="molecule type" value="Genomic_DNA"/>
</dbReference>
<keyword evidence="8" id="KW-1185">Reference proteome</keyword>
<dbReference type="RefSeq" id="WP_242163041.1">
    <property type="nucleotide sequence ID" value="NZ_JAJMLW010000001.1"/>
</dbReference>
<feature type="transmembrane region" description="Helical" evidence="6">
    <location>
        <begin position="320"/>
        <end position="339"/>
    </location>
</feature>
<feature type="transmembrane region" description="Helical" evidence="6">
    <location>
        <begin position="284"/>
        <end position="308"/>
    </location>
</feature>
<organism evidence="7 8">
    <name type="scientific">Adlercreutzia faecimuris</name>
    <dbReference type="NCBI Taxonomy" id="2897341"/>
    <lineage>
        <taxon>Bacteria</taxon>
        <taxon>Bacillati</taxon>
        <taxon>Actinomycetota</taxon>
        <taxon>Coriobacteriia</taxon>
        <taxon>Eggerthellales</taxon>
        <taxon>Eggerthellaceae</taxon>
        <taxon>Adlercreutzia</taxon>
    </lineage>
</organism>
<comment type="subcellular location">
    <subcellularLocation>
        <location evidence="1">Membrane</location>
        <topology evidence="1">Multi-pass membrane protein</topology>
    </subcellularLocation>
</comment>
<feature type="transmembrane region" description="Helical" evidence="6">
    <location>
        <begin position="74"/>
        <end position="107"/>
    </location>
</feature>
<accession>A0ABS9WE67</accession>
<protein>
    <submittedName>
        <fullName evidence="7">Energy-coupling factor transporter transmembrane protein EcfT</fullName>
    </submittedName>
</protein>
<evidence type="ECO:0000256" key="3">
    <source>
        <dbReference type="ARBA" id="ARBA00022989"/>
    </source>
</evidence>
<evidence type="ECO:0000256" key="6">
    <source>
        <dbReference type="SAM" id="Phobius"/>
    </source>
</evidence>
<evidence type="ECO:0000256" key="4">
    <source>
        <dbReference type="ARBA" id="ARBA00023136"/>
    </source>
</evidence>
<evidence type="ECO:0000256" key="1">
    <source>
        <dbReference type="ARBA" id="ARBA00004141"/>
    </source>
</evidence>
<dbReference type="InterPro" id="IPR003339">
    <property type="entry name" value="ABC/ECF_trnsptr_transmembrane"/>
</dbReference>
<evidence type="ECO:0000313" key="8">
    <source>
        <dbReference type="Proteomes" id="UP001430755"/>
    </source>
</evidence>
<keyword evidence="2 6" id="KW-0812">Transmembrane</keyword>
<dbReference type="CDD" id="cd16914">
    <property type="entry name" value="EcfT"/>
    <property type="match status" value="1"/>
</dbReference>
<comment type="caution">
    <text evidence="7">The sequence shown here is derived from an EMBL/GenBank/DDBJ whole genome shotgun (WGS) entry which is preliminary data.</text>
</comment>
<evidence type="ECO:0000256" key="2">
    <source>
        <dbReference type="ARBA" id="ARBA00022692"/>
    </source>
</evidence>
<feature type="transmembrane region" description="Helical" evidence="6">
    <location>
        <begin position="119"/>
        <end position="136"/>
    </location>
</feature>
<gene>
    <name evidence="7" type="ORF">LPT13_02200</name>
</gene>
<keyword evidence="4 6" id="KW-0472">Membrane</keyword>
<keyword evidence="3 6" id="KW-1133">Transmembrane helix</keyword>
<feature type="compositionally biased region" description="Low complexity" evidence="5">
    <location>
        <begin position="1"/>
        <end position="22"/>
    </location>
</feature>
<sequence length="346" mass="35674">MTSSAPAAGAAEAGRAGGRVAPDAGARATAPGAQRPRGARTRCDDASGTSAVPAPAAPPAGAAVLDAVHPAVPLAFFAAALALTMAAFQPVLIGLSLAGALACGALLRGPRAVARELRWQVPLFLVIAVANPLFAAQGSTELARVGTFALYGESLAYGAAMGALLMATLLWFAAASAVLSADRVMTALGGRAPALALMLSMALRLVPRFSRCGRAIADAQAACSKAAPRGRRAALSSGLRQMSVLVGWSMEDSLETADSMRARGWASGARRTTYQRQRFRGRDAALMAAVLGLAALSAAVAVAAVGSFRFYPTLTPLSWWWGYGPYALFFFLPCALIGGERLRWTR</sequence>
<evidence type="ECO:0000256" key="5">
    <source>
        <dbReference type="SAM" id="MobiDB-lite"/>
    </source>
</evidence>
<name>A0ABS9WE67_9ACTN</name>
<proteinExistence type="predicted"/>
<reference evidence="7" key="1">
    <citation type="submission" date="2021-11" db="EMBL/GenBank/DDBJ databases">
        <title>A Novel Adlercreutzia Species, isolated from a Allomyrina dichotoma larva feces.</title>
        <authorList>
            <person name="Suh M.K."/>
        </authorList>
    </citation>
    <scope>NUCLEOTIDE SEQUENCE</scope>
    <source>
        <strain evidence="7">JBNU-10</strain>
    </source>
</reference>
<dbReference type="Proteomes" id="UP001430755">
    <property type="component" value="Unassembled WGS sequence"/>
</dbReference>